<keyword evidence="4" id="KW-1015">Disulfide bond</keyword>
<dbReference type="Gene3D" id="3.40.50.1820">
    <property type="entry name" value="alpha/beta hydrolase"/>
    <property type="match status" value="1"/>
</dbReference>
<evidence type="ECO:0000256" key="5">
    <source>
        <dbReference type="SAM" id="SignalP"/>
    </source>
</evidence>
<dbReference type="Proteomes" id="UP000602198">
    <property type="component" value="Unassembled WGS sequence"/>
</dbReference>
<sequence length="237" mass="24506">MHGRSRILLCSTATVAAALALPVLPAVSAESSAGPTGCAQVRVVTVRGTLEPQSGSRLLTPLADRIAADSGRGAVVTELEYPASMVPDSPVRGVENLTELVNQAAADCPDQRLVLLGYSQGARVIGNTLRTPSALTDVAATRIDAIALFGSPLFNGGDSFNRGDYDPALSGTAALPVGALGEFTDRVRSYCATGDRVCQGGDPAAGFGNALSPGHFAYFVNDYRDQAAAFVHERLDS</sequence>
<dbReference type="EMBL" id="JAERRJ010000007">
    <property type="protein sequence ID" value="MBL1076443.1"/>
    <property type="molecule type" value="Genomic_DNA"/>
</dbReference>
<keyword evidence="7" id="KW-1185">Reference proteome</keyword>
<evidence type="ECO:0000256" key="1">
    <source>
        <dbReference type="ARBA" id="ARBA00007534"/>
    </source>
</evidence>
<accession>A0ABS1M712</accession>
<dbReference type="RefSeq" id="WP_201949033.1">
    <property type="nucleotide sequence ID" value="NZ_JAERRJ010000007.1"/>
</dbReference>
<dbReference type="Pfam" id="PF01083">
    <property type="entry name" value="Cutinase"/>
    <property type="match status" value="1"/>
</dbReference>
<feature type="chain" id="PRO_5046424128" evidence="5">
    <location>
        <begin position="29"/>
        <end position="237"/>
    </location>
</feature>
<dbReference type="InterPro" id="IPR029058">
    <property type="entry name" value="AB_hydrolase_fold"/>
</dbReference>
<dbReference type="PANTHER" id="PTHR33630">
    <property type="entry name" value="CUTINASE RV1984C-RELATED-RELATED"/>
    <property type="match status" value="1"/>
</dbReference>
<keyword evidence="3" id="KW-0378">Hydrolase</keyword>
<dbReference type="SMART" id="SM01110">
    <property type="entry name" value="Cutinase"/>
    <property type="match status" value="1"/>
</dbReference>
<feature type="signal peptide" evidence="5">
    <location>
        <begin position="1"/>
        <end position="28"/>
    </location>
</feature>
<dbReference type="SUPFAM" id="SSF53474">
    <property type="entry name" value="alpha/beta-Hydrolases"/>
    <property type="match status" value="1"/>
</dbReference>
<evidence type="ECO:0000313" key="6">
    <source>
        <dbReference type="EMBL" id="MBL1076443.1"/>
    </source>
</evidence>
<comment type="similarity">
    <text evidence="1">Belongs to the cutinase family.</text>
</comment>
<evidence type="ECO:0000256" key="3">
    <source>
        <dbReference type="ARBA" id="ARBA00022801"/>
    </source>
</evidence>
<comment type="caution">
    <text evidence="6">The sequence shown here is derived from an EMBL/GenBank/DDBJ whole genome shotgun (WGS) entry which is preliminary data.</text>
</comment>
<protein>
    <submittedName>
        <fullName evidence="6">Cutinase family protein</fullName>
    </submittedName>
</protein>
<reference evidence="6 7" key="1">
    <citation type="submission" date="2021-01" db="EMBL/GenBank/DDBJ databases">
        <title>WGS of actinomycetes isolated from Thailand.</title>
        <authorList>
            <person name="Thawai C."/>
        </authorList>
    </citation>
    <scope>NUCLEOTIDE SEQUENCE [LARGE SCALE GENOMIC DNA]</scope>
    <source>
        <strain evidence="6 7">LPG 2</strain>
    </source>
</reference>
<proteinExistence type="inferred from homology"/>
<keyword evidence="5" id="KW-0732">Signal</keyword>
<evidence type="ECO:0000256" key="4">
    <source>
        <dbReference type="ARBA" id="ARBA00023157"/>
    </source>
</evidence>
<keyword evidence="2" id="KW-0719">Serine esterase</keyword>
<evidence type="ECO:0000313" key="7">
    <source>
        <dbReference type="Proteomes" id="UP000602198"/>
    </source>
</evidence>
<dbReference type="InterPro" id="IPR000675">
    <property type="entry name" value="Cutinase/axe"/>
</dbReference>
<name>A0ABS1M712_9NOCA</name>
<evidence type="ECO:0000256" key="2">
    <source>
        <dbReference type="ARBA" id="ARBA00022487"/>
    </source>
</evidence>
<dbReference type="PANTHER" id="PTHR33630:SF9">
    <property type="entry name" value="CUTINASE 4"/>
    <property type="match status" value="1"/>
</dbReference>
<gene>
    <name evidence="6" type="ORF">JK358_18760</name>
</gene>
<organism evidence="6 7">
    <name type="scientific">Nocardia acididurans</name>
    <dbReference type="NCBI Taxonomy" id="2802282"/>
    <lineage>
        <taxon>Bacteria</taxon>
        <taxon>Bacillati</taxon>
        <taxon>Actinomycetota</taxon>
        <taxon>Actinomycetes</taxon>
        <taxon>Mycobacteriales</taxon>
        <taxon>Nocardiaceae</taxon>
        <taxon>Nocardia</taxon>
    </lineage>
</organism>